<dbReference type="OrthoDB" id="6135363at2759"/>
<gene>
    <name evidence="3" type="ORF">MGAL_10B007143</name>
</gene>
<dbReference type="InterPro" id="IPR000315">
    <property type="entry name" value="Znf_B-box"/>
</dbReference>
<dbReference type="Proteomes" id="UP000596742">
    <property type="component" value="Unassembled WGS sequence"/>
</dbReference>
<keyword evidence="1" id="KW-0863">Zinc-finger</keyword>
<organism evidence="3 4">
    <name type="scientific">Mytilus galloprovincialis</name>
    <name type="common">Mediterranean mussel</name>
    <dbReference type="NCBI Taxonomy" id="29158"/>
    <lineage>
        <taxon>Eukaryota</taxon>
        <taxon>Metazoa</taxon>
        <taxon>Spiralia</taxon>
        <taxon>Lophotrochozoa</taxon>
        <taxon>Mollusca</taxon>
        <taxon>Bivalvia</taxon>
        <taxon>Autobranchia</taxon>
        <taxon>Pteriomorphia</taxon>
        <taxon>Mytilida</taxon>
        <taxon>Mytiloidea</taxon>
        <taxon>Mytilidae</taxon>
        <taxon>Mytilinae</taxon>
        <taxon>Mytilus</taxon>
    </lineage>
</organism>
<dbReference type="EMBL" id="UYJE01005880">
    <property type="protein sequence ID" value="VDI41313.1"/>
    <property type="molecule type" value="Genomic_DNA"/>
</dbReference>
<dbReference type="PANTHER" id="PTHR25462">
    <property type="entry name" value="BONUS, ISOFORM C-RELATED"/>
    <property type="match status" value="1"/>
</dbReference>
<dbReference type="PROSITE" id="PS50119">
    <property type="entry name" value="ZF_BBOX"/>
    <property type="match status" value="1"/>
</dbReference>
<feature type="non-terminal residue" evidence="3">
    <location>
        <position position="167"/>
    </location>
</feature>
<keyword evidence="4" id="KW-1185">Reference proteome</keyword>
<evidence type="ECO:0000313" key="4">
    <source>
        <dbReference type="Proteomes" id="UP000596742"/>
    </source>
</evidence>
<feature type="domain" description="B box-type" evidence="2">
    <location>
        <begin position="6"/>
        <end position="56"/>
    </location>
</feature>
<protein>
    <recommendedName>
        <fullName evidence="2">B box-type domain-containing protein</fullName>
    </recommendedName>
</protein>
<dbReference type="AlphaFoldDB" id="A0A8B6EZN0"/>
<evidence type="ECO:0000313" key="3">
    <source>
        <dbReference type="EMBL" id="VDI41313.1"/>
    </source>
</evidence>
<proteinExistence type="predicted"/>
<dbReference type="InterPro" id="IPR047153">
    <property type="entry name" value="TRIM45/56/19-like"/>
</dbReference>
<accession>A0A8B6EZN0</accession>
<sequence length="167" mass="19224">MAASHVDVILCGICDDQHVSNVANYWCPECEEGLCTTCKNYHSLSKASRQHGIISIDDYKKLPAEICKIEQNCTEHDKKLQMFCPRHDKLCCIMCVSENHKECTGMFLIDDVIKSSRFSTLFDSLEKSLKDIQENIEMVVKDRKANLDEIKQHLLKSLNDIKDTRRK</sequence>
<evidence type="ECO:0000259" key="2">
    <source>
        <dbReference type="PROSITE" id="PS50119"/>
    </source>
</evidence>
<dbReference type="GO" id="GO:0008270">
    <property type="term" value="F:zinc ion binding"/>
    <property type="evidence" value="ECO:0007669"/>
    <property type="project" value="UniProtKB-KW"/>
</dbReference>
<dbReference type="PANTHER" id="PTHR25462:SF296">
    <property type="entry name" value="MEIOTIC P26, ISOFORM F"/>
    <property type="match status" value="1"/>
</dbReference>
<comment type="caution">
    <text evidence="3">The sequence shown here is derived from an EMBL/GenBank/DDBJ whole genome shotgun (WGS) entry which is preliminary data.</text>
</comment>
<reference evidence="3" key="1">
    <citation type="submission" date="2018-11" db="EMBL/GenBank/DDBJ databases">
        <authorList>
            <person name="Alioto T."/>
            <person name="Alioto T."/>
        </authorList>
    </citation>
    <scope>NUCLEOTIDE SEQUENCE</scope>
</reference>
<dbReference type="Gene3D" id="3.30.160.60">
    <property type="entry name" value="Classic Zinc Finger"/>
    <property type="match status" value="1"/>
</dbReference>
<evidence type="ECO:0000256" key="1">
    <source>
        <dbReference type="PROSITE-ProRule" id="PRU00024"/>
    </source>
</evidence>
<keyword evidence="1" id="KW-0862">Zinc</keyword>
<name>A0A8B6EZN0_MYTGA</name>
<dbReference type="SUPFAM" id="SSF57845">
    <property type="entry name" value="B-box zinc-binding domain"/>
    <property type="match status" value="1"/>
</dbReference>
<keyword evidence="1" id="KW-0479">Metal-binding</keyword>